<evidence type="ECO:0000256" key="1">
    <source>
        <dbReference type="SAM" id="Phobius"/>
    </source>
</evidence>
<gene>
    <name evidence="2" type="ORF">FVW59_18975</name>
</gene>
<name>A0A5C8ZNR1_9GAMM</name>
<proteinExistence type="predicted"/>
<protein>
    <submittedName>
        <fullName evidence="2">DUF429 domain-containing protein</fullName>
    </submittedName>
</protein>
<evidence type="ECO:0000313" key="3">
    <source>
        <dbReference type="Proteomes" id="UP000321933"/>
    </source>
</evidence>
<dbReference type="Proteomes" id="UP000321933">
    <property type="component" value="Unassembled WGS sequence"/>
</dbReference>
<dbReference type="Pfam" id="PF04250">
    <property type="entry name" value="DUF429"/>
    <property type="match status" value="1"/>
</dbReference>
<organism evidence="2 3">
    <name type="scientific">Parahaliea aestuarii</name>
    <dbReference type="NCBI Taxonomy" id="1852021"/>
    <lineage>
        <taxon>Bacteria</taxon>
        <taxon>Pseudomonadati</taxon>
        <taxon>Pseudomonadota</taxon>
        <taxon>Gammaproteobacteria</taxon>
        <taxon>Cellvibrionales</taxon>
        <taxon>Halieaceae</taxon>
        <taxon>Parahaliea</taxon>
    </lineage>
</organism>
<accession>A0A5C8ZNR1</accession>
<sequence>MRCCRRRSAMASRGVPWVKLSRSSRGWWKGQVVIAAGLLLLVAGYWYALSVTRNLHKRSASGCHDLPAGFLVLKFSLVVWIGIASVSLVQMTLQIIGIDCSTDPRGMGFARGHLVGGNCQLETAAPGTNHAANVRLVAQWLEDGIPSLICVDAPLGWPVPLGPNLAAHTAGAPVPTVPNQLFRRETDREVKRRLNKQSLDVGADRIARTAHAALGFLDQVQTASGVKLPMAWSPALPLAAAGVIEVYPAATLIAHCFTASGYKKREQVAERQGILGQLATVLGMPEDVAPMLASADALDAAVCVLAGFDFMAGACQSPVDTELARKEGWIWVRTPG</sequence>
<dbReference type="EMBL" id="VRYZ01000010">
    <property type="protein sequence ID" value="TXS89207.1"/>
    <property type="molecule type" value="Genomic_DNA"/>
</dbReference>
<keyword evidence="1" id="KW-0472">Membrane</keyword>
<keyword evidence="1" id="KW-0812">Transmembrane</keyword>
<dbReference type="AlphaFoldDB" id="A0A5C8ZNR1"/>
<evidence type="ECO:0000313" key="2">
    <source>
        <dbReference type="EMBL" id="TXS89207.1"/>
    </source>
</evidence>
<dbReference type="InterPro" id="IPR007362">
    <property type="entry name" value="DUF429"/>
</dbReference>
<comment type="caution">
    <text evidence="2">The sequence shown here is derived from an EMBL/GenBank/DDBJ whole genome shotgun (WGS) entry which is preliminary data.</text>
</comment>
<keyword evidence="1" id="KW-1133">Transmembrane helix</keyword>
<dbReference type="OrthoDB" id="4870479at2"/>
<feature type="transmembrane region" description="Helical" evidence="1">
    <location>
        <begin position="68"/>
        <end position="89"/>
    </location>
</feature>
<feature type="transmembrane region" description="Helical" evidence="1">
    <location>
        <begin position="27"/>
        <end position="48"/>
    </location>
</feature>
<reference evidence="2 3" key="1">
    <citation type="submission" date="2019-08" db="EMBL/GenBank/DDBJ databases">
        <title>Parahaliea maris sp. nov., isolated from the surface seawater.</title>
        <authorList>
            <person name="Liu Y."/>
        </authorList>
    </citation>
    <scope>NUCLEOTIDE SEQUENCE [LARGE SCALE GENOMIC DNA]</scope>
    <source>
        <strain evidence="2 3">S2-26</strain>
    </source>
</reference>
<keyword evidence="3" id="KW-1185">Reference proteome</keyword>